<dbReference type="PANTHER" id="PTHR30290">
    <property type="entry name" value="PERIPLASMIC BINDING COMPONENT OF ABC TRANSPORTER"/>
    <property type="match status" value="1"/>
</dbReference>
<dbReference type="InterPro" id="IPR030678">
    <property type="entry name" value="Peptide/Ni-bd"/>
</dbReference>
<name>A0A1C4WP93_9ACTN</name>
<accession>A0A1C4WP93</accession>
<dbReference type="EMBL" id="FMCS01000004">
    <property type="protein sequence ID" value="SCE98030.1"/>
    <property type="molecule type" value="Genomic_DNA"/>
</dbReference>
<dbReference type="InterPro" id="IPR039424">
    <property type="entry name" value="SBP_5"/>
</dbReference>
<dbReference type="RefSeq" id="WP_091262480.1">
    <property type="nucleotide sequence ID" value="NZ_FMCS01000004.1"/>
</dbReference>
<reference evidence="5" key="1">
    <citation type="submission" date="2016-06" db="EMBL/GenBank/DDBJ databases">
        <authorList>
            <person name="Varghese N."/>
            <person name="Submissions Spin"/>
        </authorList>
    </citation>
    <scope>NUCLEOTIDE SEQUENCE [LARGE SCALE GENOMIC DNA]</scope>
    <source>
        <strain evidence="5">DSM 45246</strain>
    </source>
</reference>
<evidence type="ECO:0000256" key="1">
    <source>
        <dbReference type="SAM" id="MobiDB-lite"/>
    </source>
</evidence>
<gene>
    <name evidence="4" type="ORF">GA0070214_104196</name>
</gene>
<dbReference type="Gene3D" id="3.40.190.10">
    <property type="entry name" value="Periplasmic binding protein-like II"/>
    <property type="match status" value="1"/>
</dbReference>
<evidence type="ECO:0000259" key="3">
    <source>
        <dbReference type="Pfam" id="PF00496"/>
    </source>
</evidence>
<feature type="chain" id="PRO_5039075683" evidence="2">
    <location>
        <begin position="24"/>
        <end position="581"/>
    </location>
</feature>
<dbReference type="InterPro" id="IPR000914">
    <property type="entry name" value="SBP_5_dom"/>
</dbReference>
<organism evidence="4 5">
    <name type="scientific">Micromonospora chaiyaphumensis</name>
    <dbReference type="NCBI Taxonomy" id="307119"/>
    <lineage>
        <taxon>Bacteria</taxon>
        <taxon>Bacillati</taxon>
        <taxon>Actinomycetota</taxon>
        <taxon>Actinomycetes</taxon>
        <taxon>Micromonosporales</taxon>
        <taxon>Micromonosporaceae</taxon>
        <taxon>Micromonospora</taxon>
    </lineage>
</organism>
<dbReference type="CDD" id="cd08506">
    <property type="entry name" value="PBP2_clavulanate_OppA2"/>
    <property type="match status" value="1"/>
</dbReference>
<dbReference type="Gene3D" id="3.10.105.10">
    <property type="entry name" value="Dipeptide-binding Protein, Domain 3"/>
    <property type="match status" value="1"/>
</dbReference>
<keyword evidence="2" id="KW-0732">Signal</keyword>
<dbReference type="PIRSF" id="PIRSF002741">
    <property type="entry name" value="MppA"/>
    <property type="match status" value="1"/>
</dbReference>
<proteinExistence type="predicted"/>
<dbReference type="Proteomes" id="UP000199629">
    <property type="component" value="Unassembled WGS sequence"/>
</dbReference>
<keyword evidence="5" id="KW-1185">Reference proteome</keyword>
<evidence type="ECO:0000313" key="5">
    <source>
        <dbReference type="Proteomes" id="UP000199629"/>
    </source>
</evidence>
<dbReference type="PANTHER" id="PTHR30290:SF83">
    <property type="entry name" value="ABC TRANSPORTER SUBSTRATE-BINDING PROTEIN"/>
    <property type="match status" value="1"/>
</dbReference>
<protein>
    <submittedName>
        <fullName evidence="4">Peptide/nickel transport system substrate-binding protein</fullName>
    </submittedName>
</protein>
<dbReference type="GO" id="GO:0042597">
    <property type="term" value="C:periplasmic space"/>
    <property type="evidence" value="ECO:0007669"/>
    <property type="project" value="UniProtKB-ARBA"/>
</dbReference>
<dbReference type="AlphaFoldDB" id="A0A1C4WP93"/>
<dbReference type="Pfam" id="PF00496">
    <property type="entry name" value="SBP_bac_5"/>
    <property type="match status" value="1"/>
</dbReference>
<dbReference type="GO" id="GO:1904680">
    <property type="term" value="F:peptide transmembrane transporter activity"/>
    <property type="evidence" value="ECO:0007669"/>
    <property type="project" value="TreeGrafter"/>
</dbReference>
<feature type="signal peptide" evidence="2">
    <location>
        <begin position="1"/>
        <end position="23"/>
    </location>
</feature>
<feature type="region of interest" description="Disordered" evidence="1">
    <location>
        <begin position="27"/>
        <end position="54"/>
    </location>
</feature>
<feature type="domain" description="Solute-binding protein family 5" evidence="3">
    <location>
        <begin position="111"/>
        <end position="494"/>
    </location>
</feature>
<evidence type="ECO:0000256" key="2">
    <source>
        <dbReference type="SAM" id="SignalP"/>
    </source>
</evidence>
<dbReference type="GO" id="GO:0043190">
    <property type="term" value="C:ATP-binding cassette (ABC) transporter complex"/>
    <property type="evidence" value="ECO:0007669"/>
    <property type="project" value="InterPro"/>
</dbReference>
<dbReference type="SUPFAM" id="SSF53850">
    <property type="entry name" value="Periplasmic binding protein-like II"/>
    <property type="match status" value="1"/>
</dbReference>
<dbReference type="PROSITE" id="PS51257">
    <property type="entry name" value="PROKAR_LIPOPROTEIN"/>
    <property type="match status" value="1"/>
</dbReference>
<sequence length="581" mass="62611">MRARLATAMGGAMALVVALSACSKNTGDNADKVDTNKPRSGAIATDPKDSLGPAAEVPGAAKGGTFYILRENKISHLDPQRVYSFAGLMGSQLYARFLTTFKDDGKGNVTLVGDLAETPGKNVNNDCKVWEFKIKQGVKFEDGRPITSKEIAYGIARSFDPDLTGGPTYLQEWLVDSPQYDTKWNFKANKTSLPPGLSTPDAQTLRFEFSKPRCDLPFAVSLPATAPLPPDKDTGVNLDNQPFSSGPYKITKHQPGVEMVLERNENWDPATDPVRHAYPDKFIWSFGADNATQTNRVLAGTGNDAAAVGTGGVPSELIAKVTGDAKLKERMIVAATPNAYRLSINTTRVTDLSVRQAINYAIDRSSITKNLGGPYGAVPLTTLLPPTTLGYKQFDAYPAGESGNPEKAKELLAGKSVNLVLGTSDDTPSQETATQVKNALEKAGFTVTIKPIPEDGYLDFVKKKSNPWDIWVDSWAADWPSGASILPVLFDGRNIKAEGNSNTSQLNNDAINAEFDRVLAEDPAKQAEEWSALDEKLMKESAPAVPLYNEVVSVAHGEKAGGLFIGSIFGWPSFVNAYVKQ</sequence>
<evidence type="ECO:0000313" key="4">
    <source>
        <dbReference type="EMBL" id="SCE98030.1"/>
    </source>
</evidence>
<dbReference type="GO" id="GO:0015833">
    <property type="term" value="P:peptide transport"/>
    <property type="evidence" value="ECO:0007669"/>
    <property type="project" value="TreeGrafter"/>
</dbReference>